<evidence type="ECO:0000313" key="3">
    <source>
        <dbReference type="Proteomes" id="UP000070427"/>
    </source>
</evidence>
<dbReference type="STRING" id="520764.AN618_22330"/>
<protein>
    <submittedName>
        <fullName evidence="2">Uncharacterized protein</fullName>
    </submittedName>
</protein>
<gene>
    <name evidence="2" type="ORF">AN618_22330</name>
</gene>
<feature type="region of interest" description="Disordered" evidence="1">
    <location>
        <begin position="64"/>
        <end position="103"/>
    </location>
</feature>
<comment type="caution">
    <text evidence="2">The sequence shown here is derived from an EMBL/GenBank/DDBJ whole genome shotgun (WGS) entry which is preliminary data.</text>
</comment>
<dbReference type="Proteomes" id="UP000070427">
    <property type="component" value="Unassembled WGS sequence"/>
</dbReference>
<dbReference type="InParanoid" id="A0A140L262"/>
<dbReference type="AlphaFoldDB" id="A0A140L262"/>
<proteinExistence type="predicted"/>
<dbReference type="RefSeq" id="WP_066355087.1">
    <property type="nucleotide sequence ID" value="NZ_LOED01000043.1"/>
</dbReference>
<dbReference type="EMBL" id="LOED01000043">
    <property type="protein sequence ID" value="KXG74637.1"/>
    <property type="molecule type" value="Genomic_DNA"/>
</dbReference>
<evidence type="ECO:0000313" key="2">
    <source>
        <dbReference type="EMBL" id="KXG74637.1"/>
    </source>
</evidence>
<keyword evidence="3" id="KW-1185">Reference proteome</keyword>
<reference evidence="2 3" key="1">
    <citation type="submission" date="2015-12" db="EMBL/GenBank/DDBJ databases">
        <title>Draft genome sequnece of Fervidicola ferrireducens strain Y170.</title>
        <authorList>
            <person name="Patel B.K."/>
        </authorList>
    </citation>
    <scope>NUCLEOTIDE SEQUENCE [LARGE SCALE GENOMIC DNA]</scope>
    <source>
        <strain evidence="2 3">Y170</strain>
    </source>
</reference>
<name>A0A140L262_9FIRM</name>
<accession>A0A140L262</accession>
<organism evidence="2 3">
    <name type="scientific">Fervidicola ferrireducens</name>
    <dbReference type="NCBI Taxonomy" id="520764"/>
    <lineage>
        <taxon>Bacteria</taxon>
        <taxon>Bacillati</taxon>
        <taxon>Bacillota</taxon>
        <taxon>Clostridia</taxon>
        <taxon>Thermosediminibacterales</taxon>
        <taxon>Thermosediminibacteraceae</taxon>
        <taxon>Fervidicola</taxon>
    </lineage>
</organism>
<dbReference type="OrthoDB" id="1730032at2"/>
<sequence length="103" mass="11534">MRLLSVSDDDLKLLGALKPFLSPKGQEVIEIFSTVLNVFRPSNPEEKINLQALNALLSIVATPSEEKEDKKEETVEIEPAEDSTKTKQLENLLNTLAKKEKNE</sequence>
<evidence type="ECO:0000256" key="1">
    <source>
        <dbReference type="SAM" id="MobiDB-lite"/>
    </source>
</evidence>
<feature type="compositionally biased region" description="Basic and acidic residues" evidence="1">
    <location>
        <begin position="64"/>
        <end position="74"/>
    </location>
</feature>